<reference evidence="12" key="1">
    <citation type="submission" date="2016-08" db="EMBL/GenBank/DDBJ databases">
        <authorList>
            <person name="Varghese N."/>
            <person name="Submissions Spin"/>
        </authorList>
    </citation>
    <scope>NUCLEOTIDE SEQUENCE [LARGE SCALE GENOMIC DNA]</scope>
    <source>
        <strain evidence="12">HAMBI 2971</strain>
    </source>
</reference>
<dbReference type="AlphaFoldDB" id="A0A1C3TYE4"/>
<comment type="function">
    <text evidence="9">Catalyzes the phospholipid dependent N-acylation of the N-terminal cysteine of apolipoprotein, the last step in lipoprotein maturation.</text>
</comment>
<comment type="catalytic activity">
    <reaction evidence="9">
        <text>N-terminal S-1,2-diacyl-sn-glyceryl-L-cysteinyl-[lipoprotein] + a glycerophospholipid = N-acyl-S-1,2-diacyl-sn-glyceryl-L-cysteinyl-[lipoprotein] + a 2-acyl-sn-glycero-3-phospholipid + H(+)</text>
        <dbReference type="Rhea" id="RHEA:48228"/>
        <dbReference type="Rhea" id="RHEA-COMP:14681"/>
        <dbReference type="Rhea" id="RHEA-COMP:14684"/>
        <dbReference type="ChEBI" id="CHEBI:15378"/>
        <dbReference type="ChEBI" id="CHEBI:136912"/>
        <dbReference type="ChEBI" id="CHEBI:140656"/>
        <dbReference type="ChEBI" id="CHEBI:140657"/>
        <dbReference type="ChEBI" id="CHEBI:140660"/>
        <dbReference type="EC" id="2.3.1.269"/>
    </reaction>
</comment>
<evidence type="ECO:0000256" key="3">
    <source>
        <dbReference type="ARBA" id="ARBA00022475"/>
    </source>
</evidence>
<keyword evidence="11" id="KW-0449">Lipoprotein</keyword>
<dbReference type="PANTHER" id="PTHR38686">
    <property type="entry name" value="APOLIPOPROTEIN N-ACYLTRANSFERASE"/>
    <property type="match status" value="1"/>
</dbReference>
<dbReference type="PANTHER" id="PTHR38686:SF1">
    <property type="entry name" value="APOLIPOPROTEIN N-ACYLTRANSFERASE"/>
    <property type="match status" value="1"/>
</dbReference>
<feature type="transmembrane region" description="Helical" evidence="9">
    <location>
        <begin position="99"/>
        <end position="124"/>
    </location>
</feature>
<evidence type="ECO:0000313" key="11">
    <source>
        <dbReference type="EMBL" id="SCB08132.1"/>
    </source>
</evidence>
<dbReference type="Pfam" id="PF00795">
    <property type="entry name" value="CN_hydrolase"/>
    <property type="match status" value="1"/>
</dbReference>
<feature type="transmembrane region" description="Helical" evidence="9">
    <location>
        <begin position="66"/>
        <end position="87"/>
    </location>
</feature>
<sequence>MEWLSGRVILVWGLKRALLAILAGAVGVLALPPFGFFAAMFISFTLLVWLLDGVAASPDSGLLGRLWPAFFTGWLFGFGYFVAGLWWLGHALLIDAEEFAWALPLAIFGLPAFLAIFYGVATVLARILWSDGMGRIAALAFSFGILEWLRSFLFTGFPWNAIGYGAMPVPLMMQSAHLIGVLGVTVLAVFVFAAPALLGTRQGRVPGIGLAVMIAAAHFGYGYYALNLPDTPAASGKVTPVVRIVQPSIDQEAKMDTDADRTAIFDKHLALSVQPSANGGKRPDIIVWPETAVPFILTDNRDALARIADQLEDDQVLITGAVRVEDMGPGAAPRYYNSIYVVDGRGQILDASDKTHLVPFGEYVPFEHILSYLGIENVVELPGGFSAATKRQLLAMPDGIKLYPLICYEIIFPNEMTPEIRQADAILNVTNDGWFGDTPGPYQHFLQARVRAVEQGLPLIRSANTGISAFVDPHGRVISGIGYNQEGFIDTTLSGATVSSVDDKARKTYFWLIVGLVGMVAAISRMGFIPRVN</sequence>
<feature type="transmembrane region" description="Helical" evidence="9">
    <location>
        <begin position="36"/>
        <end position="54"/>
    </location>
</feature>
<evidence type="ECO:0000256" key="9">
    <source>
        <dbReference type="HAMAP-Rule" id="MF_01148"/>
    </source>
</evidence>
<dbReference type="EMBL" id="FMAH01000001">
    <property type="protein sequence ID" value="SCB08132.1"/>
    <property type="molecule type" value="Genomic_DNA"/>
</dbReference>
<comment type="similarity">
    <text evidence="2 9">Belongs to the CN hydrolase family. Apolipoprotein N-acyltransferase subfamily.</text>
</comment>
<organism evidence="11 12">
    <name type="scientific">Rhizobium miluonense</name>
    <dbReference type="NCBI Taxonomy" id="411945"/>
    <lineage>
        <taxon>Bacteria</taxon>
        <taxon>Pseudomonadati</taxon>
        <taxon>Pseudomonadota</taxon>
        <taxon>Alphaproteobacteria</taxon>
        <taxon>Hyphomicrobiales</taxon>
        <taxon>Rhizobiaceae</taxon>
        <taxon>Rhizobium/Agrobacterium group</taxon>
        <taxon>Rhizobium</taxon>
    </lineage>
</organism>
<dbReference type="PROSITE" id="PS50263">
    <property type="entry name" value="CN_HYDROLASE"/>
    <property type="match status" value="1"/>
</dbReference>
<dbReference type="InterPro" id="IPR004563">
    <property type="entry name" value="Apolipo_AcylTrfase"/>
</dbReference>
<dbReference type="SUPFAM" id="SSF56317">
    <property type="entry name" value="Carbon-nitrogen hydrolase"/>
    <property type="match status" value="1"/>
</dbReference>
<evidence type="ECO:0000313" key="12">
    <source>
        <dbReference type="Proteomes" id="UP000199435"/>
    </source>
</evidence>
<keyword evidence="6 9" id="KW-1133">Transmembrane helix</keyword>
<evidence type="ECO:0000256" key="5">
    <source>
        <dbReference type="ARBA" id="ARBA00022692"/>
    </source>
</evidence>
<feature type="transmembrane region" description="Helical" evidence="9">
    <location>
        <begin position="509"/>
        <end position="528"/>
    </location>
</feature>
<dbReference type="UniPathway" id="UPA00666"/>
<dbReference type="STRING" id="411945.GA0061102_1001175"/>
<dbReference type="InterPro" id="IPR003010">
    <property type="entry name" value="C-N_Hydrolase"/>
</dbReference>
<feature type="transmembrane region" description="Helical" evidence="9">
    <location>
        <begin position="205"/>
        <end position="226"/>
    </location>
</feature>
<dbReference type="RefSeq" id="WP_092843142.1">
    <property type="nucleotide sequence ID" value="NZ_FMAH01000001.1"/>
</dbReference>
<keyword evidence="5 9" id="KW-0812">Transmembrane</keyword>
<dbReference type="GO" id="GO:0005886">
    <property type="term" value="C:plasma membrane"/>
    <property type="evidence" value="ECO:0007669"/>
    <property type="project" value="UniProtKB-SubCell"/>
</dbReference>
<keyword evidence="7 9" id="KW-0472">Membrane</keyword>
<protein>
    <recommendedName>
        <fullName evidence="9">Apolipoprotein N-acyltransferase</fullName>
        <shortName evidence="9">ALP N-acyltransferase</shortName>
        <ecNumber evidence="9">2.3.1.269</ecNumber>
    </recommendedName>
</protein>
<proteinExistence type="inferred from homology"/>
<keyword evidence="8 9" id="KW-0012">Acyltransferase</keyword>
<keyword evidence="12" id="KW-1185">Reference proteome</keyword>
<dbReference type="EC" id="2.3.1.269" evidence="9"/>
<name>A0A1C3TYE4_9HYPH</name>
<dbReference type="Pfam" id="PF20154">
    <property type="entry name" value="LNT_N"/>
    <property type="match status" value="1"/>
</dbReference>
<evidence type="ECO:0000256" key="4">
    <source>
        <dbReference type="ARBA" id="ARBA00022679"/>
    </source>
</evidence>
<dbReference type="InterPro" id="IPR036526">
    <property type="entry name" value="C-N_Hydrolase_sf"/>
</dbReference>
<dbReference type="InterPro" id="IPR045378">
    <property type="entry name" value="LNT_N"/>
</dbReference>
<feature type="transmembrane region" description="Helical" evidence="9">
    <location>
        <begin position="136"/>
        <end position="157"/>
    </location>
</feature>
<evidence type="ECO:0000256" key="6">
    <source>
        <dbReference type="ARBA" id="ARBA00022989"/>
    </source>
</evidence>
<evidence type="ECO:0000256" key="8">
    <source>
        <dbReference type="ARBA" id="ARBA00023315"/>
    </source>
</evidence>
<feature type="domain" description="CN hydrolase" evidence="10">
    <location>
        <begin position="245"/>
        <end position="495"/>
    </location>
</feature>
<gene>
    <name evidence="9" type="primary">lnt</name>
    <name evidence="11" type="ORF">GA0061102_1001175</name>
</gene>
<keyword evidence="4 9" id="KW-0808">Transferase</keyword>
<dbReference type="CDD" id="cd07571">
    <property type="entry name" value="ALP_N-acyl_transferase"/>
    <property type="match status" value="1"/>
</dbReference>
<evidence type="ECO:0000256" key="7">
    <source>
        <dbReference type="ARBA" id="ARBA00023136"/>
    </source>
</evidence>
<dbReference type="GO" id="GO:0016410">
    <property type="term" value="F:N-acyltransferase activity"/>
    <property type="evidence" value="ECO:0007669"/>
    <property type="project" value="UniProtKB-UniRule"/>
</dbReference>
<evidence type="ECO:0000256" key="2">
    <source>
        <dbReference type="ARBA" id="ARBA00010065"/>
    </source>
</evidence>
<dbReference type="Proteomes" id="UP000199435">
    <property type="component" value="Unassembled WGS sequence"/>
</dbReference>
<dbReference type="NCBIfam" id="TIGR00546">
    <property type="entry name" value="lnt"/>
    <property type="match status" value="1"/>
</dbReference>
<feature type="transmembrane region" description="Helical" evidence="9">
    <location>
        <begin position="177"/>
        <end position="198"/>
    </location>
</feature>
<dbReference type="OrthoDB" id="9804277at2"/>
<dbReference type="HAMAP" id="MF_01148">
    <property type="entry name" value="Lnt"/>
    <property type="match status" value="1"/>
</dbReference>
<comment type="pathway">
    <text evidence="9">Protein modification; lipoprotein biosynthesis (N-acyl transfer).</text>
</comment>
<evidence type="ECO:0000259" key="10">
    <source>
        <dbReference type="PROSITE" id="PS50263"/>
    </source>
</evidence>
<accession>A0A1C3TYE4</accession>
<comment type="subcellular location">
    <subcellularLocation>
        <location evidence="1 9">Cell membrane</location>
        <topology evidence="1 9">Multi-pass membrane protein</topology>
    </subcellularLocation>
</comment>
<evidence type="ECO:0000256" key="1">
    <source>
        <dbReference type="ARBA" id="ARBA00004651"/>
    </source>
</evidence>
<dbReference type="GO" id="GO:0042158">
    <property type="term" value="P:lipoprotein biosynthetic process"/>
    <property type="evidence" value="ECO:0007669"/>
    <property type="project" value="UniProtKB-UniRule"/>
</dbReference>
<dbReference type="Gene3D" id="3.60.110.10">
    <property type="entry name" value="Carbon-nitrogen hydrolase"/>
    <property type="match status" value="1"/>
</dbReference>
<keyword evidence="3 9" id="KW-1003">Cell membrane</keyword>